<feature type="transmembrane region" description="Helical" evidence="18">
    <location>
        <begin position="41"/>
        <end position="60"/>
    </location>
</feature>
<feature type="repeat" description="ANK" evidence="16">
    <location>
        <begin position="810"/>
        <end position="842"/>
    </location>
</feature>
<feature type="compositionally biased region" description="Basic and acidic residues" evidence="17">
    <location>
        <begin position="398"/>
        <end position="412"/>
    </location>
</feature>
<evidence type="ECO:0000256" key="13">
    <source>
        <dbReference type="ARBA" id="ARBA00023136"/>
    </source>
</evidence>
<dbReference type="Pfam" id="PF02516">
    <property type="entry name" value="STT3"/>
    <property type="match status" value="1"/>
</dbReference>
<feature type="region of interest" description="Disordered" evidence="17">
    <location>
        <begin position="839"/>
        <end position="870"/>
    </location>
</feature>
<evidence type="ECO:0000256" key="6">
    <source>
        <dbReference type="ARBA" id="ARBA00012605"/>
    </source>
</evidence>
<feature type="transmembrane region" description="Helical" evidence="18">
    <location>
        <begin position="226"/>
        <end position="248"/>
    </location>
</feature>
<dbReference type="AlphaFoldDB" id="A0A7S0EQD1"/>
<dbReference type="InterPro" id="IPR048307">
    <property type="entry name" value="STT3_N"/>
</dbReference>
<evidence type="ECO:0000256" key="9">
    <source>
        <dbReference type="ARBA" id="ARBA00022692"/>
    </source>
</evidence>
<accession>A0A7S0EQD1</accession>
<protein>
    <recommendedName>
        <fullName evidence="6">dolichyl-diphosphooligosaccharide--protein glycotransferase</fullName>
        <ecNumber evidence="6">2.4.99.18</ecNumber>
    </recommendedName>
</protein>
<evidence type="ECO:0000256" key="17">
    <source>
        <dbReference type="SAM" id="MobiDB-lite"/>
    </source>
</evidence>
<comment type="subcellular location">
    <subcellularLocation>
        <location evidence="3">Endomembrane system</location>
        <topology evidence="3">Multi-pass membrane protein</topology>
    </subcellularLocation>
</comment>
<evidence type="ECO:0000259" key="20">
    <source>
        <dbReference type="Pfam" id="PF21436"/>
    </source>
</evidence>
<evidence type="ECO:0000256" key="14">
    <source>
        <dbReference type="ARBA" id="ARBA00023211"/>
    </source>
</evidence>
<dbReference type="Gene3D" id="1.25.40.20">
    <property type="entry name" value="Ankyrin repeat-containing domain"/>
    <property type="match status" value="1"/>
</dbReference>
<keyword evidence="13 18" id="KW-0472">Membrane</keyword>
<dbReference type="InterPro" id="IPR036770">
    <property type="entry name" value="Ankyrin_rpt-contain_sf"/>
</dbReference>
<feature type="transmembrane region" description="Helical" evidence="18">
    <location>
        <begin position="97"/>
        <end position="115"/>
    </location>
</feature>
<evidence type="ECO:0000256" key="10">
    <source>
        <dbReference type="ARBA" id="ARBA00022723"/>
    </source>
</evidence>
<proteinExistence type="inferred from homology"/>
<dbReference type="UniPathway" id="UPA00378"/>
<evidence type="ECO:0000256" key="18">
    <source>
        <dbReference type="SAM" id="Phobius"/>
    </source>
</evidence>
<feature type="transmembrane region" description="Helical" evidence="18">
    <location>
        <begin position="168"/>
        <end position="190"/>
    </location>
</feature>
<dbReference type="SUPFAM" id="SSF48403">
    <property type="entry name" value="Ankyrin repeat"/>
    <property type="match status" value="1"/>
</dbReference>
<gene>
    <name evidence="21" type="ORF">HPHI1048_LOCUS14699</name>
</gene>
<evidence type="ECO:0000256" key="2">
    <source>
        <dbReference type="ARBA" id="ARBA00001946"/>
    </source>
</evidence>
<evidence type="ECO:0000259" key="19">
    <source>
        <dbReference type="Pfam" id="PF02516"/>
    </source>
</evidence>
<feature type="transmembrane region" description="Helical" evidence="18">
    <location>
        <begin position="127"/>
        <end position="156"/>
    </location>
</feature>
<dbReference type="InterPro" id="IPR048999">
    <property type="entry name" value="STT3-PglB_core"/>
</dbReference>
<dbReference type="PANTHER" id="PTHR13872:SF1">
    <property type="entry name" value="DOLICHYL-DIPHOSPHOOLIGOSACCHARIDE--PROTEIN GLYCOSYLTRANSFERASE SUBUNIT STT3B"/>
    <property type="match status" value="1"/>
</dbReference>
<evidence type="ECO:0000256" key="1">
    <source>
        <dbReference type="ARBA" id="ARBA00001936"/>
    </source>
</evidence>
<sequence length="870" mass="97688">MSWYPIGRPVGTTIYPGMQITSVVIWKVLPWFGINMSLNDVCVYVPAWFGVVATTFLALLTWECAGFMAAGTAAALFMSIIPAHIMRSVAGGYDNESVAITAMCMTFFFWCRSLRDDNSWWIGAFAGLAYVYMVMVWGGYIFVLNMVGAHAIAIVFTGCFSSKLHRAYSLFYTIGTAGATRVPVVGWAPLKSLEQLGPFGVFIIMQVLEYCEIQRRKKGLTSLQTFKLRIASFSVVAAVLAGIAMLLYPTGYFGPLSARVRGLFVQHTRTGNPLVDSVAEHQPASQQAYWQYLHYACYWAPIGFMICLARISPIAKVSKMCGASEWWWNCRADAKFFLVLYGIIGYFFSLKMVRLVLLMGPITSALAGIALGAFGEWGVNQLCMMLFFLDDSPSKEEEATKEAASEKDDSDKSKKKVKGKNRGSGDSWLSESTRAQFDQMYSMGESFSSVFYESFPAKIARIVFAIFFVYYLRPYALEFKSYCHQLAHGMSNPSIVFKAHTNNGQVVVVNDYLEAYYWLRDKTPKEARVMAWWDYGYQITGIGERTTLADGNTWNHEHIATIGKMFASPEQEAHSLVRHLADFVLVWTGGGGDDLAKSPHMARIGNSVYPGLCPNDPTCRMFGFIDRQGTPTPMMERSLLYKLVVHGQRPGISVNSSLFREVYTSRYNKVRIYKVLKVSKKSRKWLADPKNRKCDAPGSWYCTGQYPPALKEMIASRISFKQLEDFNRGGGDSEYTKQYMSRMNGEAISEEDEDATIRYLAAYAPKGKSAGWENTELTTQMWAIIRNNDVRTMRALVKAAPTVVHVRAEDGRGPLWWAYEFQRPEMRKILLDAGCDPEAKDSRGLRARDVAAKGGKQPKGKGDKKKKKKN</sequence>
<organism evidence="21">
    <name type="scientific">Hanusia phi</name>
    <dbReference type="NCBI Taxonomy" id="3032"/>
    <lineage>
        <taxon>Eukaryota</taxon>
        <taxon>Cryptophyceae</taxon>
        <taxon>Pyrenomonadales</taxon>
        <taxon>Geminigeraceae</taxon>
        <taxon>Hanusia</taxon>
    </lineage>
</organism>
<feature type="transmembrane region" description="Helical" evidence="18">
    <location>
        <begin position="332"/>
        <end position="349"/>
    </location>
</feature>
<feature type="transmembrane region" description="Helical" evidence="18">
    <location>
        <begin position="66"/>
        <end position="85"/>
    </location>
</feature>
<keyword evidence="11" id="KW-0460">Magnesium</keyword>
<keyword evidence="16" id="KW-0040">ANK repeat</keyword>
<evidence type="ECO:0000256" key="16">
    <source>
        <dbReference type="PROSITE-ProRule" id="PRU00023"/>
    </source>
</evidence>
<evidence type="ECO:0000313" key="21">
    <source>
        <dbReference type="EMBL" id="CAD8491836.1"/>
    </source>
</evidence>
<keyword evidence="14" id="KW-0464">Manganese</keyword>
<evidence type="ECO:0000256" key="8">
    <source>
        <dbReference type="ARBA" id="ARBA00022679"/>
    </source>
</evidence>
<dbReference type="PANTHER" id="PTHR13872">
    <property type="entry name" value="DOLICHYL-DIPHOSPHOOLIGOSACCHARIDE--PROTEIN GLYCOSYLTRANSFERASE SUBUNIT"/>
    <property type="match status" value="1"/>
</dbReference>
<feature type="transmembrane region" description="Helical" evidence="18">
    <location>
        <begin position="12"/>
        <end position="29"/>
    </location>
</feature>
<feature type="transmembrane region" description="Helical" evidence="18">
    <location>
        <begin position="292"/>
        <end position="311"/>
    </location>
</feature>
<dbReference type="PROSITE" id="PS50088">
    <property type="entry name" value="ANK_REPEAT"/>
    <property type="match status" value="1"/>
</dbReference>
<name>A0A7S0EQD1_9CRYP</name>
<keyword evidence="10" id="KW-0479">Metal-binding</keyword>
<feature type="region of interest" description="Disordered" evidence="17">
    <location>
        <begin position="398"/>
        <end position="428"/>
    </location>
</feature>
<reference evidence="21" key="1">
    <citation type="submission" date="2021-01" db="EMBL/GenBank/DDBJ databases">
        <authorList>
            <person name="Corre E."/>
            <person name="Pelletier E."/>
            <person name="Niang G."/>
            <person name="Scheremetjew M."/>
            <person name="Finn R."/>
            <person name="Kale V."/>
            <person name="Holt S."/>
            <person name="Cochrane G."/>
            <person name="Meng A."/>
            <person name="Brown T."/>
            <person name="Cohen L."/>
        </authorList>
    </citation>
    <scope>NUCLEOTIDE SEQUENCE</scope>
    <source>
        <strain evidence="21">CCMP325</strain>
    </source>
</reference>
<evidence type="ECO:0000256" key="4">
    <source>
        <dbReference type="ARBA" id="ARBA00004922"/>
    </source>
</evidence>
<keyword evidence="7" id="KW-0328">Glycosyltransferase</keyword>
<feature type="compositionally biased region" description="Basic and acidic residues" evidence="17">
    <location>
        <begin position="839"/>
        <end position="851"/>
    </location>
</feature>
<keyword evidence="8" id="KW-0808">Transferase</keyword>
<keyword evidence="12 18" id="KW-1133">Transmembrane helix</keyword>
<keyword evidence="9 18" id="KW-0812">Transmembrane</keyword>
<dbReference type="InterPro" id="IPR003674">
    <property type="entry name" value="Oligo_trans_STT3"/>
</dbReference>
<evidence type="ECO:0000256" key="3">
    <source>
        <dbReference type="ARBA" id="ARBA00004127"/>
    </source>
</evidence>
<evidence type="ECO:0000256" key="5">
    <source>
        <dbReference type="ARBA" id="ARBA00010810"/>
    </source>
</evidence>
<feature type="domain" description="Oligosaccharyl transferase STT3 N-terminal" evidence="19">
    <location>
        <begin position="2"/>
        <end position="321"/>
    </location>
</feature>
<evidence type="ECO:0000256" key="7">
    <source>
        <dbReference type="ARBA" id="ARBA00022676"/>
    </source>
</evidence>
<feature type="domain" description="STT3/PglB/AglB core" evidence="20">
    <location>
        <begin position="527"/>
        <end position="580"/>
    </location>
</feature>
<comment type="cofactor">
    <cofactor evidence="2">
        <name>Mg(2+)</name>
        <dbReference type="ChEBI" id="CHEBI:18420"/>
    </cofactor>
</comment>
<dbReference type="GO" id="GO:0046872">
    <property type="term" value="F:metal ion binding"/>
    <property type="evidence" value="ECO:0007669"/>
    <property type="project" value="UniProtKB-KW"/>
</dbReference>
<comment type="catalytic activity">
    <reaction evidence="15">
        <text>a di-trans,poly-cis-dolichyl diphosphooligosaccharide + L-asparaginyl-[protein] = N(4)-(oligosaccharide-(1-&gt;4)-N-acetyl-beta-D-glucosaminyl-(1-&gt;4)-N-acetyl-beta-D-glucosaminyl)-L-asparaginyl-[protein] + a di-trans,poly-cis-dolichyl diphosphate + H(+)</text>
        <dbReference type="Rhea" id="RHEA:22980"/>
        <dbReference type="Rhea" id="RHEA-COMP:12804"/>
        <dbReference type="Rhea" id="RHEA-COMP:12805"/>
        <dbReference type="Rhea" id="RHEA-COMP:19506"/>
        <dbReference type="Rhea" id="RHEA-COMP:19509"/>
        <dbReference type="ChEBI" id="CHEBI:15378"/>
        <dbReference type="ChEBI" id="CHEBI:50347"/>
        <dbReference type="ChEBI" id="CHEBI:57497"/>
        <dbReference type="ChEBI" id="CHEBI:57570"/>
        <dbReference type="ChEBI" id="CHEBI:132529"/>
        <dbReference type="EC" id="2.4.99.18"/>
    </reaction>
</comment>
<evidence type="ECO:0000256" key="11">
    <source>
        <dbReference type="ARBA" id="ARBA00022842"/>
    </source>
</evidence>
<dbReference type="Pfam" id="PF21436">
    <property type="entry name" value="STT3-PglB_core"/>
    <property type="match status" value="1"/>
</dbReference>
<comment type="cofactor">
    <cofactor evidence="1">
        <name>Mn(2+)</name>
        <dbReference type="ChEBI" id="CHEBI:29035"/>
    </cofactor>
</comment>
<dbReference type="EMBL" id="HBEO01021704">
    <property type="protein sequence ID" value="CAD8491836.1"/>
    <property type="molecule type" value="Transcribed_RNA"/>
</dbReference>
<comment type="pathway">
    <text evidence="4">Protein modification; protein glycosylation.</text>
</comment>
<dbReference type="InterPro" id="IPR002110">
    <property type="entry name" value="Ankyrin_rpt"/>
</dbReference>
<feature type="transmembrane region" description="Helical" evidence="18">
    <location>
        <begin position="355"/>
        <end position="375"/>
    </location>
</feature>
<dbReference type="GO" id="GO:0012505">
    <property type="term" value="C:endomembrane system"/>
    <property type="evidence" value="ECO:0007669"/>
    <property type="project" value="UniProtKB-SubCell"/>
</dbReference>
<dbReference type="Gene3D" id="3.40.50.12610">
    <property type="match status" value="1"/>
</dbReference>
<feature type="compositionally biased region" description="Basic residues" evidence="17">
    <location>
        <begin position="856"/>
        <end position="870"/>
    </location>
</feature>
<dbReference type="GO" id="GO:0004579">
    <property type="term" value="F:dolichyl-diphosphooligosaccharide-protein glycotransferase activity"/>
    <property type="evidence" value="ECO:0007669"/>
    <property type="project" value="UniProtKB-EC"/>
</dbReference>
<evidence type="ECO:0000256" key="15">
    <source>
        <dbReference type="ARBA" id="ARBA00048829"/>
    </source>
</evidence>
<dbReference type="GO" id="GO:0016020">
    <property type="term" value="C:membrane"/>
    <property type="evidence" value="ECO:0007669"/>
    <property type="project" value="InterPro"/>
</dbReference>
<comment type="similarity">
    <text evidence="5">Belongs to the STT3 family.</text>
</comment>
<evidence type="ECO:0000256" key="12">
    <source>
        <dbReference type="ARBA" id="ARBA00022989"/>
    </source>
</evidence>
<dbReference type="EC" id="2.4.99.18" evidence="6"/>
<dbReference type="FunFam" id="3.40.50.12610:FF:000003">
    <property type="entry name" value="Oligosaccharyl transferase-like protein"/>
    <property type="match status" value="1"/>
</dbReference>